<evidence type="ECO:0000256" key="1">
    <source>
        <dbReference type="SAM" id="SignalP"/>
    </source>
</evidence>
<dbReference type="RefSeq" id="WP_057732229.1">
    <property type="nucleotide sequence ID" value="NZ_BJZK01000030.1"/>
</dbReference>
<dbReference type="Pfam" id="PF13731">
    <property type="entry name" value="WxL"/>
    <property type="match status" value="1"/>
</dbReference>
<feature type="signal peptide" evidence="1">
    <location>
        <begin position="1"/>
        <end position="28"/>
    </location>
</feature>
<evidence type="ECO:0000313" key="3">
    <source>
        <dbReference type="EMBL" id="GEO72914.1"/>
    </source>
</evidence>
<dbReference type="InterPro" id="IPR027994">
    <property type="entry name" value="WxL_dom"/>
</dbReference>
<reference evidence="3 4" key="1">
    <citation type="submission" date="2019-07" db="EMBL/GenBank/DDBJ databases">
        <title>Whole genome shotgun sequence of Lactobacillus zymae NBRC 107157.</title>
        <authorList>
            <person name="Hosoyama A."/>
            <person name="Uohara A."/>
            <person name="Ohji S."/>
            <person name="Ichikawa N."/>
        </authorList>
    </citation>
    <scope>NUCLEOTIDE SEQUENCE [LARGE SCALE GENOMIC DNA]</scope>
    <source>
        <strain evidence="3 4">NBRC 107157</strain>
    </source>
</reference>
<name>A0ABQ0WYC2_9LACO</name>
<comment type="caution">
    <text evidence="3">The sequence shown here is derived from an EMBL/GenBank/DDBJ whole genome shotgun (WGS) entry which is preliminary data.</text>
</comment>
<evidence type="ECO:0000313" key="4">
    <source>
        <dbReference type="Proteomes" id="UP000321794"/>
    </source>
</evidence>
<keyword evidence="4" id="KW-1185">Reference proteome</keyword>
<sequence length="206" mass="20468">MKRTLRVSLFSGIAALLLGLGAAVPASAATAGTTSATTNAATDFTPTNEPLNLDSAPNFTFAATTVPDTKTNGSYNPSTIDNPVEVSNPGLASGWNVKVANTEFKNSDTTATAGDGAVLGGAVLNLSAPTAAAANAGNPSSGPTTSAIKLSGDGTDQLVLSTAANEGLGVWDSSYVPGDVTLDVPAGQEPGSYTSTMTWTLGDTVQ</sequence>
<gene>
    <name evidence="3" type="ORF">LZY01_20820</name>
</gene>
<dbReference type="Proteomes" id="UP000321794">
    <property type="component" value="Unassembled WGS sequence"/>
</dbReference>
<organism evidence="3 4">
    <name type="scientific">Levilactobacillus zymae</name>
    <dbReference type="NCBI Taxonomy" id="267363"/>
    <lineage>
        <taxon>Bacteria</taxon>
        <taxon>Bacillati</taxon>
        <taxon>Bacillota</taxon>
        <taxon>Bacilli</taxon>
        <taxon>Lactobacillales</taxon>
        <taxon>Lactobacillaceae</taxon>
        <taxon>Levilactobacillus</taxon>
    </lineage>
</organism>
<accession>A0ABQ0WYC2</accession>
<keyword evidence="1" id="KW-0732">Signal</keyword>
<evidence type="ECO:0000259" key="2">
    <source>
        <dbReference type="Pfam" id="PF13731"/>
    </source>
</evidence>
<protein>
    <submittedName>
        <fullName evidence="3">Cell surface protein</fullName>
    </submittedName>
</protein>
<dbReference type="EMBL" id="BJZK01000030">
    <property type="protein sequence ID" value="GEO72914.1"/>
    <property type="molecule type" value="Genomic_DNA"/>
</dbReference>
<feature type="domain" description="WxL" evidence="2">
    <location>
        <begin position="44"/>
        <end position="204"/>
    </location>
</feature>
<proteinExistence type="predicted"/>
<feature type="chain" id="PRO_5045433165" evidence="1">
    <location>
        <begin position="29"/>
        <end position="206"/>
    </location>
</feature>